<name>A0A8D8ZRW7_9HEMI</name>
<evidence type="ECO:0000313" key="2">
    <source>
        <dbReference type="EMBL" id="CAG6752154.1"/>
    </source>
</evidence>
<dbReference type="EMBL" id="HBUF01532385">
    <property type="protein sequence ID" value="CAG6752154.1"/>
    <property type="molecule type" value="Transcribed_RNA"/>
</dbReference>
<feature type="transmembrane region" description="Helical" evidence="1">
    <location>
        <begin position="73"/>
        <end position="97"/>
    </location>
</feature>
<keyword evidence="1" id="KW-0812">Transmembrane</keyword>
<dbReference type="AlphaFoldDB" id="A0A8D8ZRW7"/>
<keyword evidence="1" id="KW-0472">Membrane</keyword>
<organism evidence="2">
    <name type="scientific">Cacopsylla melanoneura</name>
    <dbReference type="NCBI Taxonomy" id="428564"/>
    <lineage>
        <taxon>Eukaryota</taxon>
        <taxon>Metazoa</taxon>
        <taxon>Ecdysozoa</taxon>
        <taxon>Arthropoda</taxon>
        <taxon>Hexapoda</taxon>
        <taxon>Insecta</taxon>
        <taxon>Pterygota</taxon>
        <taxon>Neoptera</taxon>
        <taxon>Paraneoptera</taxon>
        <taxon>Hemiptera</taxon>
        <taxon>Sternorrhyncha</taxon>
        <taxon>Psylloidea</taxon>
        <taxon>Psyllidae</taxon>
        <taxon>Psyllinae</taxon>
        <taxon>Cacopsylla</taxon>
    </lineage>
</organism>
<feature type="transmembrane region" description="Helical" evidence="1">
    <location>
        <begin position="49"/>
        <end position="67"/>
    </location>
</feature>
<sequence length="111" mass="12907">MVGTWLRIPPPLPLLVIRKLFVYNPSSTFTPGFCFLRIFYLPFSFSSSFNFFFSFFILFGSPFLFLSCSCLKLTFLISHLLLFIHSQNLLLSSLFACSNKMFLRNFKGGRF</sequence>
<protein>
    <submittedName>
        <fullName evidence="2">Uncharacterized protein</fullName>
    </submittedName>
</protein>
<evidence type="ECO:0000256" key="1">
    <source>
        <dbReference type="SAM" id="Phobius"/>
    </source>
</evidence>
<proteinExistence type="predicted"/>
<accession>A0A8D8ZRW7</accession>
<keyword evidence="1" id="KW-1133">Transmembrane helix</keyword>
<reference evidence="2" key="1">
    <citation type="submission" date="2021-05" db="EMBL/GenBank/DDBJ databases">
        <authorList>
            <person name="Alioto T."/>
            <person name="Alioto T."/>
            <person name="Gomez Garrido J."/>
        </authorList>
    </citation>
    <scope>NUCLEOTIDE SEQUENCE</scope>
</reference>